<keyword evidence="6 8" id="KW-1133">Transmembrane helix</keyword>
<dbReference type="InterPro" id="IPR011009">
    <property type="entry name" value="Kinase-like_dom_sf"/>
</dbReference>
<dbReference type="Gene3D" id="3.80.10.10">
    <property type="entry name" value="Ribonuclease Inhibitor"/>
    <property type="match status" value="1"/>
</dbReference>
<dbReference type="InterPro" id="IPR001611">
    <property type="entry name" value="Leu-rich_rpt"/>
</dbReference>
<dbReference type="Gene3D" id="1.10.510.10">
    <property type="entry name" value="Transferase(Phosphotransferase) domain 1"/>
    <property type="match status" value="1"/>
</dbReference>
<keyword evidence="10" id="KW-0808">Transferase</keyword>
<evidence type="ECO:0000256" key="5">
    <source>
        <dbReference type="ARBA" id="ARBA00022737"/>
    </source>
</evidence>
<evidence type="ECO:0000256" key="3">
    <source>
        <dbReference type="ARBA" id="ARBA00022692"/>
    </source>
</evidence>
<dbReference type="Pfam" id="PF00560">
    <property type="entry name" value="LRR_1"/>
    <property type="match status" value="2"/>
</dbReference>
<keyword evidence="3 8" id="KW-0812">Transmembrane</keyword>
<gene>
    <name evidence="10" type="ORF">Tci_701276</name>
</gene>
<keyword evidence="7 8" id="KW-0472">Membrane</keyword>
<name>A0A699LAV3_TANCI</name>
<dbReference type="EMBL" id="BKCJ010594885">
    <property type="protein sequence ID" value="GFB29305.1"/>
    <property type="molecule type" value="Genomic_DNA"/>
</dbReference>
<dbReference type="PANTHER" id="PTHR45631:SF202">
    <property type="entry name" value="SENESCENCE-INDUCED RECEPTOR-LIKE SERINE_THREONINE-PROTEIN KINASE"/>
    <property type="match status" value="1"/>
</dbReference>
<feature type="transmembrane region" description="Helical" evidence="8">
    <location>
        <begin position="178"/>
        <end position="202"/>
    </location>
</feature>
<evidence type="ECO:0000256" key="4">
    <source>
        <dbReference type="ARBA" id="ARBA00022729"/>
    </source>
</evidence>
<dbReference type="FunFam" id="3.80.10.10:FF:000129">
    <property type="entry name" value="Leucine-rich repeat receptor-like kinase"/>
    <property type="match status" value="1"/>
</dbReference>
<dbReference type="PANTHER" id="PTHR45631">
    <property type="entry name" value="OS07G0107800 PROTEIN-RELATED"/>
    <property type="match status" value="1"/>
</dbReference>
<dbReference type="AlphaFoldDB" id="A0A699LAV3"/>
<dbReference type="SUPFAM" id="SSF52058">
    <property type="entry name" value="L domain-like"/>
    <property type="match status" value="1"/>
</dbReference>
<evidence type="ECO:0000256" key="6">
    <source>
        <dbReference type="ARBA" id="ARBA00022989"/>
    </source>
</evidence>
<comment type="caution">
    <text evidence="10">The sequence shown here is derived from an EMBL/GenBank/DDBJ whole genome shotgun (WGS) entry which is preliminary data.</text>
</comment>
<evidence type="ECO:0000313" key="10">
    <source>
        <dbReference type="EMBL" id="GFB29305.1"/>
    </source>
</evidence>
<feature type="non-terminal residue" evidence="10">
    <location>
        <position position="1"/>
    </location>
</feature>
<feature type="domain" description="Serine-threonine/tyrosine-protein kinase catalytic" evidence="9">
    <location>
        <begin position="248"/>
        <end position="311"/>
    </location>
</feature>
<dbReference type="GO" id="GO:0004672">
    <property type="term" value="F:protein kinase activity"/>
    <property type="evidence" value="ECO:0007669"/>
    <property type="project" value="InterPro"/>
</dbReference>
<organism evidence="10">
    <name type="scientific">Tanacetum cinerariifolium</name>
    <name type="common">Dalmatian daisy</name>
    <name type="synonym">Chrysanthemum cinerariifolium</name>
    <dbReference type="NCBI Taxonomy" id="118510"/>
    <lineage>
        <taxon>Eukaryota</taxon>
        <taxon>Viridiplantae</taxon>
        <taxon>Streptophyta</taxon>
        <taxon>Embryophyta</taxon>
        <taxon>Tracheophyta</taxon>
        <taxon>Spermatophyta</taxon>
        <taxon>Magnoliopsida</taxon>
        <taxon>eudicotyledons</taxon>
        <taxon>Gunneridae</taxon>
        <taxon>Pentapetalae</taxon>
        <taxon>asterids</taxon>
        <taxon>campanulids</taxon>
        <taxon>Asterales</taxon>
        <taxon>Asteraceae</taxon>
        <taxon>Asteroideae</taxon>
        <taxon>Anthemideae</taxon>
        <taxon>Anthemidinae</taxon>
        <taxon>Tanacetum</taxon>
    </lineage>
</organism>
<evidence type="ECO:0000259" key="9">
    <source>
        <dbReference type="Pfam" id="PF07714"/>
    </source>
</evidence>
<accession>A0A699LAV3</accession>
<dbReference type="SUPFAM" id="SSF56112">
    <property type="entry name" value="Protein kinase-like (PK-like)"/>
    <property type="match status" value="1"/>
</dbReference>
<keyword evidence="2" id="KW-0433">Leucine-rich repeat</keyword>
<evidence type="ECO:0000256" key="8">
    <source>
        <dbReference type="SAM" id="Phobius"/>
    </source>
</evidence>
<dbReference type="GO" id="GO:0016020">
    <property type="term" value="C:membrane"/>
    <property type="evidence" value="ECO:0007669"/>
    <property type="project" value="UniProtKB-SubCell"/>
</dbReference>
<keyword evidence="4" id="KW-0732">Signal</keyword>
<sequence length="326" mass="36347">TLKQIPQRQTDDRDAAAMWSIKSSYRIATHWQGDPCAPQEFTWEGVRCSYNNTESPRIIFLNLSASGLNGEINPGLANLTKINTLDLSNNNLTGKVPKFLAELRFLKVLNLKGNHFTGPLPVELLEKSNKESLSLRNLKGNHFTGPLPVELLEKSNKESLSLSYDDDGMGAKKKSNKLIVPVIATVVSFFVILTALTAIWIIKNTKSRGKTRVGTELEMRKQLYTYSEVQSMTENFKVVLGEGGFGTAMLLLSIHHKNITSLVGYCNEADHKGIIYEYMANGNLEMHLFDSSSSVLNWEERLQIGCDAAHGQARIPTSWMQTTNNP</sequence>
<dbReference type="Pfam" id="PF07714">
    <property type="entry name" value="PK_Tyr_Ser-Thr"/>
    <property type="match status" value="1"/>
</dbReference>
<dbReference type="InterPro" id="IPR032675">
    <property type="entry name" value="LRR_dom_sf"/>
</dbReference>
<protein>
    <submittedName>
        <fullName evidence="10">Leucine-rich repeat transmembrane protein kinase protein</fullName>
    </submittedName>
</protein>
<keyword evidence="10" id="KW-0418">Kinase</keyword>
<keyword evidence="5" id="KW-0677">Repeat</keyword>
<proteinExistence type="predicted"/>
<evidence type="ECO:0000256" key="2">
    <source>
        <dbReference type="ARBA" id="ARBA00022614"/>
    </source>
</evidence>
<evidence type="ECO:0000256" key="1">
    <source>
        <dbReference type="ARBA" id="ARBA00004167"/>
    </source>
</evidence>
<reference evidence="10" key="1">
    <citation type="journal article" date="2019" name="Sci. Rep.">
        <title>Draft genome of Tanacetum cinerariifolium, the natural source of mosquito coil.</title>
        <authorList>
            <person name="Yamashiro T."/>
            <person name="Shiraishi A."/>
            <person name="Satake H."/>
            <person name="Nakayama K."/>
        </authorList>
    </citation>
    <scope>NUCLEOTIDE SEQUENCE</scope>
</reference>
<evidence type="ECO:0000256" key="7">
    <source>
        <dbReference type="ARBA" id="ARBA00023136"/>
    </source>
</evidence>
<comment type="subcellular location">
    <subcellularLocation>
        <location evidence="1">Membrane</location>
        <topology evidence="1">Single-pass membrane protein</topology>
    </subcellularLocation>
</comment>
<dbReference type="InterPro" id="IPR001245">
    <property type="entry name" value="Ser-Thr/Tyr_kinase_cat_dom"/>
</dbReference>